<evidence type="ECO:0000256" key="1">
    <source>
        <dbReference type="ARBA" id="ARBA00005964"/>
    </source>
</evidence>
<dbReference type="Pfam" id="PF00135">
    <property type="entry name" value="COesterase"/>
    <property type="match status" value="4"/>
</dbReference>
<dbReference type="PANTHER" id="PTHR11559">
    <property type="entry name" value="CARBOXYLESTERASE"/>
    <property type="match status" value="1"/>
</dbReference>
<dbReference type="InterPro" id="IPR019819">
    <property type="entry name" value="Carboxylesterase_B_CS"/>
</dbReference>
<gene>
    <name evidence="9" type="ORF">GEV33_004789</name>
</gene>
<dbReference type="EMBL" id="JABDTM020018458">
    <property type="protein sequence ID" value="KAH0818003.1"/>
    <property type="molecule type" value="Genomic_DNA"/>
</dbReference>
<keyword evidence="4" id="KW-1015">Disulfide bond</keyword>
<dbReference type="SUPFAM" id="SSF53474">
    <property type="entry name" value="alpha/beta-Hydrolases"/>
    <property type="match status" value="4"/>
</dbReference>
<feature type="chain" id="PRO_5035235427" description="Carboxylesterase type B domain-containing protein" evidence="7">
    <location>
        <begin position="19"/>
        <end position="1930"/>
    </location>
</feature>
<dbReference type="PROSITE" id="PS00122">
    <property type="entry name" value="CARBOXYLESTERASE_B_1"/>
    <property type="match status" value="4"/>
</dbReference>
<name>A0A8J6LG24_TENMO</name>
<feature type="domain" description="Carboxylesterase type B" evidence="8">
    <location>
        <begin position="574"/>
        <end position="1055"/>
    </location>
</feature>
<evidence type="ECO:0000256" key="2">
    <source>
        <dbReference type="ARBA" id="ARBA00022487"/>
    </source>
</evidence>
<proteinExistence type="inferred from homology"/>
<dbReference type="Gene3D" id="3.40.50.1820">
    <property type="entry name" value="alpha/beta hydrolase"/>
    <property type="match status" value="4"/>
</dbReference>
<evidence type="ECO:0000259" key="8">
    <source>
        <dbReference type="Pfam" id="PF00135"/>
    </source>
</evidence>
<evidence type="ECO:0000256" key="6">
    <source>
        <dbReference type="SAM" id="MobiDB-lite"/>
    </source>
</evidence>
<reference evidence="9" key="1">
    <citation type="journal article" date="2020" name="J Insects Food Feed">
        <title>The yellow mealworm (Tenebrio molitor) genome: a resource for the emerging insects as food and feed industry.</title>
        <authorList>
            <person name="Eriksson T."/>
            <person name="Andere A."/>
            <person name="Kelstrup H."/>
            <person name="Emery V."/>
            <person name="Picard C."/>
        </authorList>
    </citation>
    <scope>NUCLEOTIDE SEQUENCE</scope>
    <source>
        <strain evidence="9">Stoneville</strain>
        <tissue evidence="9">Whole head</tissue>
    </source>
</reference>
<reference evidence="9" key="2">
    <citation type="submission" date="2021-08" db="EMBL/GenBank/DDBJ databases">
        <authorList>
            <person name="Eriksson T."/>
        </authorList>
    </citation>
    <scope>NUCLEOTIDE SEQUENCE</scope>
    <source>
        <strain evidence="9">Stoneville</strain>
        <tissue evidence="9">Whole head</tissue>
    </source>
</reference>
<comment type="caution">
    <text evidence="9">The sequence shown here is derived from an EMBL/GenBank/DDBJ whole genome shotgun (WGS) entry which is preliminary data.</text>
</comment>
<dbReference type="GO" id="GO:0052689">
    <property type="term" value="F:carboxylic ester hydrolase activity"/>
    <property type="evidence" value="ECO:0007669"/>
    <property type="project" value="UniProtKB-KW"/>
</dbReference>
<keyword evidence="7" id="KW-0732">Signal</keyword>
<dbReference type="InterPro" id="IPR050309">
    <property type="entry name" value="Type-B_Carboxylest/Lipase"/>
</dbReference>
<dbReference type="PROSITE" id="PS00941">
    <property type="entry name" value="CARBOXYLESTERASE_B_2"/>
    <property type="match status" value="3"/>
</dbReference>
<evidence type="ECO:0000313" key="10">
    <source>
        <dbReference type="Proteomes" id="UP000719412"/>
    </source>
</evidence>
<keyword evidence="3" id="KW-0378">Hydrolase</keyword>
<keyword evidence="2" id="KW-0719">Serine esterase</keyword>
<dbReference type="CDD" id="cd00312">
    <property type="entry name" value="Esterase_lipase"/>
    <property type="match status" value="2"/>
</dbReference>
<keyword evidence="5" id="KW-0325">Glycoprotein</keyword>
<evidence type="ECO:0000313" key="9">
    <source>
        <dbReference type="EMBL" id="KAH0818003.1"/>
    </source>
</evidence>
<comment type="similarity">
    <text evidence="1">Belongs to the type-B carboxylesterase/lipase family.</text>
</comment>
<evidence type="ECO:0000256" key="4">
    <source>
        <dbReference type="ARBA" id="ARBA00023157"/>
    </source>
</evidence>
<feature type="signal peptide" evidence="7">
    <location>
        <begin position="1"/>
        <end position="18"/>
    </location>
</feature>
<dbReference type="InterPro" id="IPR019826">
    <property type="entry name" value="Carboxylesterase_B_AS"/>
</dbReference>
<organism evidence="9 10">
    <name type="scientific">Tenebrio molitor</name>
    <name type="common">Yellow mealworm beetle</name>
    <dbReference type="NCBI Taxonomy" id="7067"/>
    <lineage>
        <taxon>Eukaryota</taxon>
        <taxon>Metazoa</taxon>
        <taxon>Ecdysozoa</taxon>
        <taxon>Arthropoda</taxon>
        <taxon>Hexapoda</taxon>
        <taxon>Insecta</taxon>
        <taxon>Pterygota</taxon>
        <taxon>Neoptera</taxon>
        <taxon>Endopterygota</taxon>
        <taxon>Coleoptera</taxon>
        <taxon>Polyphaga</taxon>
        <taxon>Cucujiformia</taxon>
        <taxon>Tenebrionidae</taxon>
        <taxon>Tenebrio</taxon>
    </lineage>
</organism>
<dbReference type="Proteomes" id="UP000719412">
    <property type="component" value="Unassembled WGS sequence"/>
</dbReference>
<feature type="domain" description="Carboxylesterase type B" evidence="8">
    <location>
        <begin position="1084"/>
        <end position="1571"/>
    </location>
</feature>
<feature type="region of interest" description="Disordered" evidence="6">
    <location>
        <begin position="1696"/>
        <end position="1715"/>
    </location>
</feature>
<evidence type="ECO:0000256" key="5">
    <source>
        <dbReference type="ARBA" id="ARBA00023180"/>
    </source>
</evidence>
<evidence type="ECO:0000256" key="3">
    <source>
        <dbReference type="ARBA" id="ARBA00022801"/>
    </source>
</evidence>
<keyword evidence="10" id="KW-1185">Reference proteome</keyword>
<dbReference type="InterPro" id="IPR002018">
    <property type="entry name" value="CarbesteraseB"/>
</dbReference>
<sequence length="1930" mass="217253">MSQTWLLLLCLFFALVHSDTPQERPTVTTPLGKIRGQIKKSAKRNKFVAFEGIPYAKPPIGERRFEPAEPIEPWKGTWDAVSLTQCAQTGLFTSAGPQGDEDCLYVNVYVPRETPNPTERLDVIVHIHGGFFMFGSAHAYSHPEYFMDEDVIFVTFNYRLGIFGFLSTADNVVPGNGGLKDQVLALKWVQQNIASFGGNPESVTLTGMSSGASSVHFHYLSDMSRGLFHRGFSQSGVSLNSFALQDNPLGKAKHLGELVGCPTSTTFALVKCLKQRPAVHLLSRVPLFFGYAFLPVAPFAPVLEKGPKPFLNKNPYFLLAKGKTQNLPWLVSTVSHEGFFPASFLHSDLAYINENWTDVAPSLLDFNDTLATPWWKNAANTIRDYYFGEDQDINEESFTRFVQMFSDRFLVDVDAAVKLQAKYSKAPVYYYQFGYASESSANKTVSHGDDAQYFFYNIHRRQPTPDELKMKEILMRVLLTFAKTGKPVIDDVAWEPVKFPEITLANITGFETKDIKVETVKNLAPREFWQSLGFLENQNLVLMKDELNDSNNSPLSEDVITEFDLIACQGQSSSPIVSTPLGKIRGHHKVSFGQRNFSAFEGIPYAQSNRFEESKPIDPWTGTWNATSLYECSQIIITPNDSKIFGDEDCLYVNVYVPRNHPNPSEKLDVIVHIHGGGFMFGSGHFYAHPEYLMDKDVVFVTFNYRLGVFGFLSTEDSVVPGNNGLKDQVLALKWVKNNIASFGGNCDSVTLTGASSGGASVHLHYLSPMSRGLFHRGVSQSGCALNPWTMLRKPLADAKVVGTALGCPKSPNTALVNCLKLKPHREILGKVSLLQPYMFFPVVLFGPVVEKAPNAFLDKEPSELLATGRVQNLPWIVSTVPHEGTVSVFENDMERVNRDWEKMASFVLRYDEFIPKEMWKDVAKKIREFYLGKNHNSTPENYDKLVQIITDGHFVAGVVKSIQLQATVTNASVYYYRLSYTGDSKKRVEHADDIQYFFYDREGRQPTQNELKMKDIMVDMWVSYAKTSKPKIDGVVWRPAKRNQINFLEVSGFQRDKIHLQTKDNLEVEHFWQSLGVRCDEETPVVKTPLGRVRGYVKMSTSGRTFSAFEGIPYAKPPVGDRRFQEPEPVEPWSGTWNAFYTSQCVQTGMIKLTTLDGQEDCLYVNVYVPRPNPNPQEKLDVIVHIHGGSFVFGNSHSYAHPEFMMDHDVIFVSLNYRLGMFGFLSTEDDVVSGNNGLKDQVLALKWVQSNIASFGGNPKSVTLTGLSAGGSSVHLHYLSHMSKGLFHRGFSQSGVALNPWVLQEEPLEKAKSLGDAVGCPTTSSEVLVQCLRKRNYKHLITKMPMFYGYLFTPYAPFSPVIEKGSNPFLSESPYELIAKGQIEDLPWIVSNTAHEGMLPGAYLYKDLKTIDEKWTELAPFLLDYNYSLPISQWKDTAETIRKYYFGEEKISSDNFLKLVKLFSDRLFLVDSEISAKLVARTNKSPVYYYYFSYPGDHSQNNTVSHADDAQYIFSNMFQRKTMTKNEQKMKDVMLNMLISFAKTGEPVVDGVKWEPTKDDKLVYLHFENIEPKSIKMESTEELAPRDFWKTLGFLENENLVPVKDEFVHLHYFSKMCKGLFHRGLSQSGVALNTFALQKDLASKAKRLEEAIVCYCQDERPVVTTSLGKIRGYIKTSYDGRKFSAFEGVPFAKPPTGSRRFEEPEPVEPWSGVWDAKNPTECAQTSLMETNVTQGDEDCLHINVFVPRENPNSQDKLDVVVHVHGGAYMYGSGLMYSRPEVLMDRDIVFVTFNYRLGILGFLSTEDDVVPGNNGLKDQVMALRWVQNHIANFGGNPDSVTLTGLSAGGSSVHFHYFSEMSKGLFHRGFSQSGAVLNSFSLQEDALKKAQRLASAVGCPSTPTRALVDCLKQRHHKQILEQLLKKGQNHF</sequence>
<dbReference type="InterPro" id="IPR029058">
    <property type="entry name" value="AB_hydrolase_fold"/>
</dbReference>
<protein>
    <recommendedName>
        <fullName evidence="8">Carboxylesterase type B domain-containing protein</fullName>
    </recommendedName>
</protein>
<evidence type="ECO:0000256" key="7">
    <source>
        <dbReference type="SAM" id="SignalP"/>
    </source>
</evidence>
<accession>A0A8J6LG24</accession>
<feature type="domain" description="Carboxylesterase type B" evidence="8">
    <location>
        <begin position="24"/>
        <end position="502"/>
    </location>
</feature>
<feature type="domain" description="Carboxylesterase type B" evidence="8">
    <location>
        <begin position="1661"/>
        <end position="1924"/>
    </location>
</feature>